<feature type="domain" description="DDE-1" evidence="1">
    <location>
        <begin position="16"/>
        <end position="58"/>
    </location>
</feature>
<dbReference type="InterPro" id="IPR004875">
    <property type="entry name" value="DDE_SF_endonuclease_dom"/>
</dbReference>
<dbReference type="Proteomes" id="UP000691718">
    <property type="component" value="Unassembled WGS sequence"/>
</dbReference>
<evidence type="ECO:0000259" key="1">
    <source>
        <dbReference type="Pfam" id="PF03184"/>
    </source>
</evidence>
<name>A0A8S3VZG0_PARAO</name>
<dbReference type="GO" id="GO:0003676">
    <property type="term" value="F:nucleic acid binding"/>
    <property type="evidence" value="ECO:0007669"/>
    <property type="project" value="InterPro"/>
</dbReference>
<keyword evidence="3" id="KW-1185">Reference proteome</keyword>
<sequence length="225" mass="25250">MQPRLLDGAPPGTQGTCTPIGWTSGDVFLDWMHFFVEHVRPSADKKVLLLVDNHESHKYYPALEYAKIVLAPGKATICELSKPQPQVSVAPIVVFQESTKTSENIIHSEVCSIITLEPETVSLKASSTLEPDATNINVMHLLKSDALLPGTSKNTRRYVDRDDPPNLEPGCSNFHYSLVVLRPIPNPDKRITTRKRKLQKSEILTSTPIKEEQKLKFEKKMQLII</sequence>
<dbReference type="Pfam" id="PF03184">
    <property type="entry name" value="DDE_1"/>
    <property type="match status" value="1"/>
</dbReference>
<evidence type="ECO:0000313" key="3">
    <source>
        <dbReference type="Proteomes" id="UP000691718"/>
    </source>
</evidence>
<organism evidence="2 3">
    <name type="scientific">Parnassius apollo</name>
    <name type="common">Apollo butterfly</name>
    <name type="synonym">Papilio apollo</name>
    <dbReference type="NCBI Taxonomy" id="110799"/>
    <lineage>
        <taxon>Eukaryota</taxon>
        <taxon>Metazoa</taxon>
        <taxon>Ecdysozoa</taxon>
        <taxon>Arthropoda</taxon>
        <taxon>Hexapoda</taxon>
        <taxon>Insecta</taxon>
        <taxon>Pterygota</taxon>
        <taxon>Neoptera</taxon>
        <taxon>Endopterygota</taxon>
        <taxon>Lepidoptera</taxon>
        <taxon>Glossata</taxon>
        <taxon>Ditrysia</taxon>
        <taxon>Papilionoidea</taxon>
        <taxon>Papilionidae</taxon>
        <taxon>Parnassiinae</taxon>
        <taxon>Parnassini</taxon>
        <taxon>Parnassius</taxon>
        <taxon>Parnassius</taxon>
    </lineage>
</organism>
<dbReference type="AlphaFoldDB" id="A0A8S3VZG0"/>
<proteinExistence type="predicted"/>
<protein>
    <submittedName>
        <fullName evidence="2">(apollo) hypothetical protein</fullName>
    </submittedName>
</protein>
<evidence type="ECO:0000313" key="2">
    <source>
        <dbReference type="EMBL" id="CAG4931320.1"/>
    </source>
</evidence>
<accession>A0A8S3VZG0</accession>
<dbReference type="EMBL" id="CAJQZP010000008">
    <property type="protein sequence ID" value="CAG4931320.1"/>
    <property type="molecule type" value="Genomic_DNA"/>
</dbReference>
<dbReference type="OrthoDB" id="6115549at2759"/>
<comment type="caution">
    <text evidence="2">The sequence shown here is derived from an EMBL/GenBank/DDBJ whole genome shotgun (WGS) entry which is preliminary data.</text>
</comment>
<reference evidence="2" key="1">
    <citation type="submission" date="2021-04" db="EMBL/GenBank/DDBJ databases">
        <authorList>
            <person name="Tunstrom K."/>
        </authorList>
    </citation>
    <scope>NUCLEOTIDE SEQUENCE</scope>
</reference>
<gene>
    <name evidence="2" type="ORF">PAPOLLO_LOCUS352</name>
</gene>